<gene>
    <name evidence="4" type="ORF">CC86DRAFT_368395</name>
</gene>
<dbReference type="PANTHER" id="PTHR10972:SF92">
    <property type="entry name" value="OXYSTEROL BINDING PROTEIN"/>
    <property type="match status" value="1"/>
</dbReference>
<keyword evidence="5" id="KW-1185">Reference proteome</keyword>
<dbReference type="GO" id="GO:0016020">
    <property type="term" value="C:membrane"/>
    <property type="evidence" value="ECO:0007669"/>
    <property type="project" value="TreeGrafter"/>
</dbReference>
<feature type="compositionally biased region" description="Basic and acidic residues" evidence="3">
    <location>
        <begin position="446"/>
        <end position="455"/>
    </location>
</feature>
<sequence length="485" mass="54243">MANEIAYNRSALRDFLGSVATVSGDLSNITAPPFVLSENSTVEIPQYWADHPSLFVSQGAEEDAERRSLSVLKYFLGTLRNQQYAGRSEGSGVKKPLNAFLGELFLGHWKDEELGETRLVAEQVSHHPPITACYLWNDKHGVRAQGFTQQEITFSGNVIVKQKGYAMLHLDKWEEDYLIPVPNIKVKGIFGGVPYPELEGDYSLISSNGYISKIKFSGKSFFGSGQKHKFEAKLYHSDRPDQILYTAGGAWNGKITFNDARSGKEIESFNAQKIESVKVQVADLAEQDPWESRNAWQEVVGALNNGNMRGVANAKSRLEDGQRHMREEEQATGKQWQTVFFERKERDPIFDKLSALDPGSFIVDKAGGVWKANREAIQNVRKPYHGDLLPNNERVKTENSPRDSGVDVSEQNGVAVTSAAQDQAADSEETAEANGHVFNNLALRQREINSQERKRAPSISATTYKEPTDEQVEAFLRARHSNAYR</sequence>
<evidence type="ECO:0000313" key="4">
    <source>
        <dbReference type="EMBL" id="KAF2829371.1"/>
    </source>
</evidence>
<dbReference type="Proteomes" id="UP000799424">
    <property type="component" value="Unassembled WGS sequence"/>
</dbReference>
<dbReference type="PANTHER" id="PTHR10972">
    <property type="entry name" value="OXYSTEROL-BINDING PROTEIN-RELATED"/>
    <property type="match status" value="1"/>
</dbReference>
<dbReference type="Gene3D" id="1.10.287.2720">
    <property type="match status" value="1"/>
</dbReference>
<dbReference type="GO" id="GO:0008142">
    <property type="term" value="F:oxysterol binding"/>
    <property type="evidence" value="ECO:0007669"/>
    <property type="project" value="TreeGrafter"/>
</dbReference>
<dbReference type="GO" id="GO:0005829">
    <property type="term" value="C:cytosol"/>
    <property type="evidence" value="ECO:0007669"/>
    <property type="project" value="TreeGrafter"/>
</dbReference>
<name>A0A6A7A7U8_9PLEO</name>
<dbReference type="SUPFAM" id="SSF144000">
    <property type="entry name" value="Oxysterol-binding protein-like"/>
    <property type="match status" value="1"/>
</dbReference>
<evidence type="ECO:0000256" key="2">
    <source>
        <dbReference type="RuleBase" id="RU003844"/>
    </source>
</evidence>
<dbReference type="Pfam" id="PF01237">
    <property type="entry name" value="Oxysterol_BP"/>
    <property type="match status" value="1"/>
</dbReference>
<dbReference type="InterPro" id="IPR000648">
    <property type="entry name" value="Oxysterol-bd"/>
</dbReference>
<dbReference type="Gene3D" id="3.30.70.3490">
    <property type="match status" value="1"/>
</dbReference>
<feature type="region of interest" description="Disordered" evidence="3">
    <location>
        <begin position="389"/>
        <end position="412"/>
    </location>
</feature>
<reference evidence="4" key="1">
    <citation type="journal article" date="2020" name="Stud. Mycol.">
        <title>101 Dothideomycetes genomes: a test case for predicting lifestyles and emergence of pathogens.</title>
        <authorList>
            <person name="Haridas S."/>
            <person name="Albert R."/>
            <person name="Binder M."/>
            <person name="Bloem J."/>
            <person name="Labutti K."/>
            <person name="Salamov A."/>
            <person name="Andreopoulos B."/>
            <person name="Baker S."/>
            <person name="Barry K."/>
            <person name="Bills G."/>
            <person name="Bluhm B."/>
            <person name="Cannon C."/>
            <person name="Castanera R."/>
            <person name="Culley D."/>
            <person name="Daum C."/>
            <person name="Ezra D."/>
            <person name="Gonzalez J."/>
            <person name="Henrissat B."/>
            <person name="Kuo A."/>
            <person name="Liang C."/>
            <person name="Lipzen A."/>
            <person name="Lutzoni F."/>
            <person name="Magnuson J."/>
            <person name="Mondo S."/>
            <person name="Nolan M."/>
            <person name="Ohm R."/>
            <person name="Pangilinan J."/>
            <person name="Park H.-J."/>
            <person name="Ramirez L."/>
            <person name="Alfaro M."/>
            <person name="Sun H."/>
            <person name="Tritt A."/>
            <person name="Yoshinaga Y."/>
            <person name="Zwiers L.-H."/>
            <person name="Turgeon B."/>
            <person name="Goodwin S."/>
            <person name="Spatafora J."/>
            <person name="Crous P."/>
            <person name="Grigoriev I."/>
        </authorList>
    </citation>
    <scope>NUCLEOTIDE SEQUENCE</scope>
    <source>
        <strain evidence="4">CBS 113818</strain>
    </source>
</reference>
<comment type="similarity">
    <text evidence="1 2">Belongs to the OSBP family.</text>
</comment>
<accession>A0A6A7A7U8</accession>
<organism evidence="4 5">
    <name type="scientific">Ophiobolus disseminans</name>
    <dbReference type="NCBI Taxonomy" id="1469910"/>
    <lineage>
        <taxon>Eukaryota</taxon>
        <taxon>Fungi</taxon>
        <taxon>Dikarya</taxon>
        <taxon>Ascomycota</taxon>
        <taxon>Pezizomycotina</taxon>
        <taxon>Dothideomycetes</taxon>
        <taxon>Pleosporomycetidae</taxon>
        <taxon>Pleosporales</taxon>
        <taxon>Pleosporineae</taxon>
        <taxon>Phaeosphaeriaceae</taxon>
        <taxon>Ophiobolus</taxon>
    </lineage>
</organism>
<dbReference type="PROSITE" id="PS01013">
    <property type="entry name" value="OSBP"/>
    <property type="match status" value="1"/>
</dbReference>
<evidence type="ECO:0000256" key="1">
    <source>
        <dbReference type="ARBA" id="ARBA00008842"/>
    </source>
</evidence>
<dbReference type="InterPro" id="IPR037239">
    <property type="entry name" value="OSBP_sf"/>
</dbReference>
<feature type="compositionally biased region" description="Basic and acidic residues" evidence="3">
    <location>
        <begin position="393"/>
        <end position="405"/>
    </location>
</feature>
<feature type="region of interest" description="Disordered" evidence="3">
    <location>
        <begin position="446"/>
        <end position="467"/>
    </location>
</feature>
<dbReference type="InterPro" id="IPR018494">
    <property type="entry name" value="Oxysterol-bd_CS"/>
</dbReference>
<dbReference type="OrthoDB" id="14833at2759"/>
<proteinExistence type="inferred from homology"/>
<protein>
    <submittedName>
        <fullName evidence="4">Oxysterol-binding protein</fullName>
    </submittedName>
</protein>
<dbReference type="AlphaFoldDB" id="A0A6A7A7U8"/>
<dbReference type="Gene3D" id="2.40.160.120">
    <property type="match status" value="1"/>
</dbReference>
<dbReference type="GO" id="GO:0120009">
    <property type="term" value="P:intermembrane lipid transfer"/>
    <property type="evidence" value="ECO:0007669"/>
    <property type="project" value="UniProtKB-ARBA"/>
</dbReference>
<dbReference type="EMBL" id="MU006221">
    <property type="protein sequence ID" value="KAF2829371.1"/>
    <property type="molecule type" value="Genomic_DNA"/>
</dbReference>
<dbReference type="FunFam" id="2.40.160.120:FF:000010">
    <property type="entry name" value="Oxysterol-binding protein homolog 4"/>
    <property type="match status" value="1"/>
</dbReference>
<evidence type="ECO:0000313" key="5">
    <source>
        <dbReference type="Proteomes" id="UP000799424"/>
    </source>
</evidence>
<evidence type="ECO:0000256" key="3">
    <source>
        <dbReference type="SAM" id="MobiDB-lite"/>
    </source>
</evidence>